<sequence>MECSLAAALTAAYIHSQPLISKPWPFLPCTSDIRNLSHSKTHIAPASSLHHLGRPVLRKLTIDRGSPNWLLGKVVRQLSDGLVTAYVDSAELGLNMEQIKSDLMFTQGLLHEAHLRRDVSNPGLPGLLEILSKKADEAEDTLDELHYFIIQDQIDGTHEATPVVGSGIRGQALHGRHVLHRTIGTCVDLKDQLKKLEASTPDDLLIHARRKTLQHWKGEQASKRWQQRHQRQQGFAGGSAESDMHSLARESRTTGEGLAFGPAMATPVGVTFLLGRCCVFYPLPMGSPGENHFLSKTSGCGATGVVSSLEASFIRSIP</sequence>
<evidence type="ECO:0000313" key="2">
    <source>
        <dbReference type="EnsemblPlants" id="OPUNC02G10080.2"/>
    </source>
</evidence>
<reference evidence="2" key="1">
    <citation type="submission" date="2015-04" db="UniProtKB">
        <authorList>
            <consortium name="EnsemblPlants"/>
        </authorList>
    </citation>
    <scope>IDENTIFICATION</scope>
</reference>
<accession>A0A0E0JY65</accession>
<reference evidence="2" key="2">
    <citation type="submission" date="2018-05" db="EMBL/GenBank/DDBJ databases">
        <title>OpunRS2 (Oryza punctata Reference Sequence Version 2).</title>
        <authorList>
            <person name="Zhang J."/>
            <person name="Kudrna D."/>
            <person name="Lee S."/>
            <person name="Talag J."/>
            <person name="Welchert J."/>
            <person name="Wing R.A."/>
        </authorList>
    </citation>
    <scope>NUCLEOTIDE SEQUENCE [LARGE SCALE GENOMIC DNA]</scope>
</reference>
<organism evidence="2">
    <name type="scientific">Oryza punctata</name>
    <name type="common">Red rice</name>
    <dbReference type="NCBI Taxonomy" id="4537"/>
    <lineage>
        <taxon>Eukaryota</taxon>
        <taxon>Viridiplantae</taxon>
        <taxon>Streptophyta</taxon>
        <taxon>Embryophyta</taxon>
        <taxon>Tracheophyta</taxon>
        <taxon>Spermatophyta</taxon>
        <taxon>Magnoliopsida</taxon>
        <taxon>Liliopsida</taxon>
        <taxon>Poales</taxon>
        <taxon>Poaceae</taxon>
        <taxon>BOP clade</taxon>
        <taxon>Oryzoideae</taxon>
        <taxon>Oryzeae</taxon>
        <taxon>Oryzinae</taxon>
        <taxon>Oryza</taxon>
    </lineage>
</organism>
<dbReference type="Proteomes" id="UP000026962">
    <property type="component" value="Chromosome 2"/>
</dbReference>
<protein>
    <recommendedName>
        <fullName evidence="4">Rx N-terminal domain-containing protein</fullName>
    </recommendedName>
</protein>
<evidence type="ECO:0008006" key="4">
    <source>
        <dbReference type="Google" id="ProtNLM"/>
    </source>
</evidence>
<dbReference type="AlphaFoldDB" id="A0A0E0JY65"/>
<evidence type="ECO:0000313" key="3">
    <source>
        <dbReference type="Proteomes" id="UP000026962"/>
    </source>
</evidence>
<dbReference type="EnsemblPlants" id="OPUNC02G10080.2">
    <property type="protein sequence ID" value="OPUNC02G10080.2"/>
    <property type="gene ID" value="OPUNC02G10080"/>
</dbReference>
<dbReference type="HOGENOM" id="CLU_875458_0_0_1"/>
<keyword evidence="3" id="KW-1185">Reference proteome</keyword>
<proteinExistence type="predicted"/>
<name>A0A0E0JY65_ORYPU</name>
<feature type="region of interest" description="Disordered" evidence="1">
    <location>
        <begin position="218"/>
        <end position="243"/>
    </location>
</feature>
<evidence type="ECO:0000256" key="1">
    <source>
        <dbReference type="SAM" id="MobiDB-lite"/>
    </source>
</evidence>
<dbReference type="Gramene" id="OPUNC02G10080.2">
    <property type="protein sequence ID" value="OPUNC02G10080.2"/>
    <property type="gene ID" value="OPUNC02G10080"/>
</dbReference>